<evidence type="ECO:0000313" key="9">
    <source>
        <dbReference type="EMBL" id="CAB4983744.1"/>
    </source>
</evidence>
<dbReference type="EMBL" id="CAEZYM010000002">
    <property type="protein sequence ID" value="CAB4717405.1"/>
    <property type="molecule type" value="Genomic_DNA"/>
</dbReference>
<gene>
    <name evidence="3" type="ORF">UFOPK2510_00327</name>
    <name evidence="4" type="ORF">UFOPK2718_00212</name>
    <name evidence="5" type="ORF">UFOPK2936_00517</name>
    <name evidence="6" type="ORF">UFOPK3174_00361</name>
    <name evidence="7" type="ORF">UFOPK3328_00861</name>
    <name evidence="8" type="ORF">UFOPK3779_00322</name>
    <name evidence="9" type="ORF">UFOPK3913_01309</name>
    <name evidence="2" type="ORF">UFOPK4107_00153</name>
</gene>
<evidence type="ECO:0000313" key="8">
    <source>
        <dbReference type="EMBL" id="CAB4938043.1"/>
    </source>
</evidence>
<dbReference type="EMBL" id="CAEZXO010000002">
    <property type="protein sequence ID" value="CAB4686352.1"/>
    <property type="molecule type" value="Genomic_DNA"/>
</dbReference>
<evidence type="ECO:0000313" key="4">
    <source>
        <dbReference type="EMBL" id="CAB4717405.1"/>
    </source>
</evidence>
<dbReference type="EMBL" id="CAEZZW010000002">
    <property type="protein sequence ID" value="CAB4776097.1"/>
    <property type="molecule type" value="Genomic_DNA"/>
</dbReference>
<evidence type="ECO:0000313" key="6">
    <source>
        <dbReference type="EMBL" id="CAB4823276.1"/>
    </source>
</evidence>
<dbReference type="EMBL" id="CAFBOC010000015">
    <property type="protein sequence ID" value="CAB4983744.1"/>
    <property type="molecule type" value="Genomic_DNA"/>
</dbReference>
<proteinExistence type="predicted"/>
<dbReference type="AlphaFoldDB" id="A0A6J6W011"/>
<evidence type="ECO:0000259" key="1">
    <source>
        <dbReference type="PROSITE" id="PS51782"/>
    </source>
</evidence>
<evidence type="ECO:0000313" key="7">
    <source>
        <dbReference type="EMBL" id="CAB4867628.1"/>
    </source>
</evidence>
<dbReference type="PROSITE" id="PS51782">
    <property type="entry name" value="LYSM"/>
    <property type="match status" value="1"/>
</dbReference>
<evidence type="ECO:0000313" key="5">
    <source>
        <dbReference type="EMBL" id="CAB4776097.1"/>
    </source>
</evidence>
<dbReference type="EMBL" id="CAESAE010000001">
    <property type="protein sequence ID" value="CAB4330670.1"/>
    <property type="molecule type" value="Genomic_DNA"/>
</dbReference>
<evidence type="ECO:0000313" key="3">
    <source>
        <dbReference type="EMBL" id="CAB4686352.1"/>
    </source>
</evidence>
<evidence type="ECO:0000313" key="2">
    <source>
        <dbReference type="EMBL" id="CAB4330670.1"/>
    </source>
</evidence>
<dbReference type="InterPro" id="IPR036779">
    <property type="entry name" value="LysM_dom_sf"/>
</dbReference>
<dbReference type="EMBL" id="CAFBNH010000002">
    <property type="protein sequence ID" value="CAB4938043.1"/>
    <property type="molecule type" value="Genomic_DNA"/>
</dbReference>
<name>A0A6J6W011_9ZZZZ</name>
<accession>A0A6J6W011</accession>
<organism evidence="5">
    <name type="scientific">freshwater metagenome</name>
    <dbReference type="NCBI Taxonomy" id="449393"/>
    <lineage>
        <taxon>unclassified sequences</taxon>
        <taxon>metagenomes</taxon>
        <taxon>ecological metagenomes</taxon>
    </lineage>
</organism>
<feature type="domain" description="LysM" evidence="1">
    <location>
        <begin position="62"/>
        <end position="111"/>
    </location>
</feature>
<sequence length="113" mass="11720">MSTIALNYPSRTMTLRSQGLNRRGRLARLAVVVSLAIVLGAAFSMKAGAGDVFSHSTHVSYVKVVVAPGDTLWSLATTAAHGSDVLAMVDAIMSANSLLVPDVSAGQVLRIPA</sequence>
<protein>
    <submittedName>
        <fullName evidence="5">Unannotated protein</fullName>
    </submittedName>
</protein>
<dbReference type="Gene3D" id="3.10.350.10">
    <property type="entry name" value="LysM domain"/>
    <property type="match status" value="1"/>
</dbReference>
<reference evidence="5" key="1">
    <citation type="submission" date="2020-05" db="EMBL/GenBank/DDBJ databases">
        <authorList>
            <person name="Chiriac C."/>
            <person name="Salcher M."/>
            <person name="Ghai R."/>
            <person name="Kavagutti S V."/>
        </authorList>
    </citation>
    <scope>NUCLEOTIDE SEQUENCE</scope>
</reference>
<dbReference type="CDD" id="cd00118">
    <property type="entry name" value="LysM"/>
    <property type="match status" value="1"/>
</dbReference>
<dbReference type="SMART" id="SM00257">
    <property type="entry name" value="LysM"/>
    <property type="match status" value="1"/>
</dbReference>
<dbReference type="Pfam" id="PF01476">
    <property type="entry name" value="LysM"/>
    <property type="match status" value="1"/>
</dbReference>
<dbReference type="EMBL" id="CAFBLD010000005">
    <property type="protein sequence ID" value="CAB4867628.1"/>
    <property type="molecule type" value="Genomic_DNA"/>
</dbReference>
<dbReference type="EMBL" id="CAFABH010000004">
    <property type="protein sequence ID" value="CAB4823276.1"/>
    <property type="molecule type" value="Genomic_DNA"/>
</dbReference>
<dbReference type="InterPro" id="IPR018392">
    <property type="entry name" value="LysM"/>
</dbReference>